<dbReference type="PANTHER" id="PTHR34351:SF1">
    <property type="entry name" value="SLR1927 PROTEIN"/>
    <property type="match status" value="1"/>
</dbReference>
<evidence type="ECO:0000313" key="4">
    <source>
        <dbReference type="Proteomes" id="UP001501570"/>
    </source>
</evidence>
<accession>A0ABP9RXB3</accession>
<evidence type="ECO:0000256" key="1">
    <source>
        <dbReference type="SAM" id="Phobius"/>
    </source>
</evidence>
<proteinExistence type="predicted"/>
<keyword evidence="1" id="KW-0812">Transmembrane</keyword>
<organism evidence="3 4">
    <name type="scientific">Rugosimonospora acidiphila</name>
    <dbReference type="NCBI Taxonomy" id="556531"/>
    <lineage>
        <taxon>Bacteria</taxon>
        <taxon>Bacillati</taxon>
        <taxon>Actinomycetota</taxon>
        <taxon>Actinomycetes</taxon>
        <taxon>Micromonosporales</taxon>
        <taxon>Micromonosporaceae</taxon>
        <taxon>Rugosimonospora</taxon>
    </lineage>
</organism>
<sequence length="380" mass="40702">MRITRRGIGVLIAGVLLLVGGDGFGYPELAAVGAAGVLAVVLSLVAGLLRPRLEVRRQVEPERVMRGDPCQVTLTVTNGRSWGALTVVGEDACGESAVPIPPVRLRPGRGTSVTYPVPTRRRGVVQLGPMRVGRRDPFGLARAQRPYGDPAQVWVYPYLHPVTTVPSGSSRNPDGLSERVPHGSSTFDSLREYVPGDDLRHVHWRTSARIGELMVRERVDTSRPRLVVLLDDRQVVHRGDTFEDACEAAASLINAAIRSELAVHLLTTSGASVPVAPDSTGYLDVLAEARPHIDDELGKTGLGGITERARQMRAGDTLICLTGQATPEDLGTMMGLGGTYAAIMIGVFGPQSMPVSGAGLQVITARDAADFVRMWDEVWA</sequence>
<keyword evidence="4" id="KW-1185">Reference proteome</keyword>
<gene>
    <name evidence="3" type="ORF">GCM10023322_40010</name>
</gene>
<dbReference type="EMBL" id="BAABJQ010000011">
    <property type="protein sequence ID" value="GAA5188716.1"/>
    <property type="molecule type" value="Genomic_DNA"/>
</dbReference>
<protein>
    <recommendedName>
        <fullName evidence="2">DUF58 domain-containing protein</fullName>
    </recommendedName>
</protein>
<evidence type="ECO:0000259" key="2">
    <source>
        <dbReference type="Pfam" id="PF01882"/>
    </source>
</evidence>
<keyword evidence="1" id="KW-1133">Transmembrane helix</keyword>
<reference evidence="4" key="1">
    <citation type="journal article" date="2019" name="Int. J. Syst. Evol. Microbiol.">
        <title>The Global Catalogue of Microorganisms (GCM) 10K type strain sequencing project: providing services to taxonomists for standard genome sequencing and annotation.</title>
        <authorList>
            <consortium name="The Broad Institute Genomics Platform"/>
            <consortium name="The Broad Institute Genome Sequencing Center for Infectious Disease"/>
            <person name="Wu L."/>
            <person name="Ma J."/>
        </authorList>
    </citation>
    <scope>NUCLEOTIDE SEQUENCE [LARGE SCALE GENOMIC DNA]</scope>
    <source>
        <strain evidence="4">JCM 18304</strain>
    </source>
</reference>
<comment type="caution">
    <text evidence="3">The sequence shown here is derived from an EMBL/GenBank/DDBJ whole genome shotgun (WGS) entry which is preliminary data.</text>
</comment>
<dbReference type="Pfam" id="PF01882">
    <property type="entry name" value="DUF58"/>
    <property type="match status" value="1"/>
</dbReference>
<name>A0ABP9RXB3_9ACTN</name>
<dbReference type="Proteomes" id="UP001501570">
    <property type="component" value="Unassembled WGS sequence"/>
</dbReference>
<feature type="domain" description="DUF58" evidence="2">
    <location>
        <begin position="190"/>
        <end position="287"/>
    </location>
</feature>
<dbReference type="RefSeq" id="WP_345631616.1">
    <property type="nucleotide sequence ID" value="NZ_BAABJQ010000011.1"/>
</dbReference>
<dbReference type="PANTHER" id="PTHR34351">
    <property type="entry name" value="SLR1927 PROTEIN-RELATED"/>
    <property type="match status" value="1"/>
</dbReference>
<feature type="transmembrane region" description="Helical" evidence="1">
    <location>
        <begin position="31"/>
        <end position="49"/>
    </location>
</feature>
<dbReference type="InterPro" id="IPR002881">
    <property type="entry name" value="DUF58"/>
</dbReference>
<keyword evidence="1" id="KW-0472">Membrane</keyword>
<evidence type="ECO:0000313" key="3">
    <source>
        <dbReference type="EMBL" id="GAA5188716.1"/>
    </source>
</evidence>